<accession>A0A562DH54</accession>
<keyword evidence="1" id="KW-0812">Transmembrane</keyword>
<protein>
    <submittedName>
        <fullName evidence="2">Uncharacterized protein</fullName>
    </submittedName>
</protein>
<feature type="transmembrane region" description="Helical" evidence="1">
    <location>
        <begin position="49"/>
        <end position="70"/>
    </location>
</feature>
<proteinExistence type="predicted"/>
<dbReference type="Proteomes" id="UP000321583">
    <property type="component" value="Unassembled WGS sequence"/>
</dbReference>
<dbReference type="AlphaFoldDB" id="A0A562DH54"/>
<dbReference type="EMBL" id="VLJS01000073">
    <property type="protein sequence ID" value="TWH08960.1"/>
    <property type="molecule type" value="Genomic_DNA"/>
</dbReference>
<evidence type="ECO:0000313" key="3">
    <source>
        <dbReference type="Proteomes" id="UP000321583"/>
    </source>
</evidence>
<organism evidence="2 3">
    <name type="scientific">Pseudoxanthomonas taiwanensis J19</name>
    <dbReference type="NCBI Taxonomy" id="935569"/>
    <lineage>
        <taxon>Bacteria</taxon>
        <taxon>Pseudomonadati</taxon>
        <taxon>Pseudomonadota</taxon>
        <taxon>Gammaproteobacteria</taxon>
        <taxon>Lysobacterales</taxon>
        <taxon>Lysobacteraceae</taxon>
        <taxon>Pseudoxanthomonas</taxon>
    </lineage>
</organism>
<sequence length="87" mass="9230">MHSIRRIRITAAETFAACAFVVAGLAWSPLLLAGAWATYGLVLARHNRLLGGAGLACTAAFLLFVAGYGIGKDLAMRDRQVEAAQVR</sequence>
<keyword evidence="1" id="KW-1133">Transmembrane helix</keyword>
<comment type="caution">
    <text evidence="2">The sequence shown here is derived from an EMBL/GenBank/DDBJ whole genome shotgun (WGS) entry which is preliminary data.</text>
</comment>
<dbReference type="RefSeq" id="WP_019399431.1">
    <property type="nucleotide sequence ID" value="NZ_VLJS01000073.1"/>
</dbReference>
<feature type="transmembrane region" description="Helical" evidence="1">
    <location>
        <begin position="12"/>
        <end position="37"/>
    </location>
</feature>
<evidence type="ECO:0000256" key="1">
    <source>
        <dbReference type="SAM" id="Phobius"/>
    </source>
</evidence>
<evidence type="ECO:0000313" key="2">
    <source>
        <dbReference type="EMBL" id="TWH08960.1"/>
    </source>
</evidence>
<reference evidence="2 3" key="1">
    <citation type="submission" date="2019-07" db="EMBL/GenBank/DDBJ databases">
        <title>Genome sequencing of lignin-degrading bacterial isolates.</title>
        <authorList>
            <person name="Gladden J."/>
        </authorList>
    </citation>
    <scope>NUCLEOTIDE SEQUENCE [LARGE SCALE GENOMIC DNA]</scope>
    <source>
        <strain evidence="2 3">J19</strain>
    </source>
</reference>
<keyword evidence="1" id="KW-0472">Membrane</keyword>
<keyword evidence="3" id="KW-1185">Reference proteome</keyword>
<gene>
    <name evidence="2" type="ORF">L613_004300000210</name>
</gene>
<name>A0A562DH54_9GAMM</name>